<dbReference type="PANTHER" id="PTHR45719">
    <property type="entry name" value="GLYCOSYLTRANSFERASE"/>
    <property type="match status" value="1"/>
</dbReference>
<dbReference type="EMBL" id="KN646716">
    <property type="protein sequence ID" value="KHN37961.1"/>
    <property type="molecule type" value="Genomic_DNA"/>
</dbReference>
<organism evidence="6">
    <name type="scientific">Glycine soja</name>
    <name type="common">Wild soybean</name>
    <dbReference type="NCBI Taxonomy" id="3848"/>
    <lineage>
        <taxon>Eukaryota</taxon>
        <taxon>Viridiplantae</taxon>
        <taxon>Streptophyta</taxon>
        <taxon>Embryophyta</taxon>
        <taxon>Tracheophyta</taxon>
        <taxon>Spermatophyta</taxon>
        <taxon>Magnoliopsida</taxon>
        <taxon>eudicotyledons</taxon>
        <taxon>Gunneridae</taxon>
        <taxon>Pentapetalae</taxon>
        <taxon>rosids</taxon>
        <taxon>fabids</taxon>
        <taxon>Fabales</taxon>
        <taxon>Fabaceae</taxon>
        <taxon>Papilionoideae</taxon>
        <taxon>50 kb inversion clade</taxon>
        <taxon>NPAAA clade</taxon>
        <taxon>indigoferoid/millettioid clade</taxon>
        <taxon>Phaseoleae</taxon>
        <taxon>Glycine</taxon>
        <taxon>Glycine subgen. Soja</taxon>
    </lineage>
</organism>
<dbReference type="GO" id="GO:0015020">
    <property type="term" value="F:glucuronosyltransferase activity"/>
    <property type="evidence" value="ECO:0007669"/>
    <property type="project" value="InterPro"/>
</dbReference>
<keyword evidence="4" id="KW-0472">Membrane</keyword>
<name>A0A0B2RU58_GLYSO</name>
<dbReference type="InterPro" id="IPR003406">
    <property type="entry name" value="Glyco_trans_14"/>
</dbReference>
<evidence type="ECO:0000256" key="2">
    <source>
        <dbReference type="ARBA" id="ARBA00022676"/>
    </source>
</evidence>
<evidence type="ECO:0000256" key="5">
    <source>
        <dbReference type="ARBA" id="ARBA00023180"/>
    </source>
</evidence>
<evidence type="ECO:0000256" key="1">
    <source>
        <dbReference type="ARBA" id="ARBA00004606"/>
    </source>
</evidence>
<keyword evidence="5" id="KW-0325">Glycoprotein</keyword>
<keyword evidence="3 6" id="KW-0808">Transferase</keyword>
<reference evidence="6" key="1">
    <citation type="submission" date="2014-07" db="EMBL/GenBank/DDBJ databases">
        <title>Identification of a novel salt tolerance gene in wild soybean by whole-genome sequencing.</title>
        <authorList>
            <person name="Lam H.-M."/>
            <person name="Qi X."/>
            <person name="Li M.-W."/>
            <person name="Liu X."/>
            <person name="Xie M."/>
            <person name="Ni M."/>
            <person name="Xu X."/>
        </authorList>
    </citation>
    <scope>NUCLEOTIDE SEQUENCE [LARGE SCALE GENOMIC DNA]</scope>
    <source>
        <tissue evidence="6">Root</tissue>
    </source>
</reference>
<dbReference type="Proteomes" id="UP000053555">
    <property type="component" value="Unassembled WGS sequence"/>
</dbReference>
<proteinExistence type="predicted"/>
<gene>
    <name evidence="6" type="ORF">glysoja_042607</name>
</gene>
<dbReference type="InterPro" id="IPR044610">
    <property type="entry name" value="GLCAT14A/B/C"/>
</dbReference>
<dbReference type="GO" id="GO:0016020">
    <property type="term" value="C:membrane"/>
    <property type="evidence" value="ECO:0007669"/>
    <property type="project" value="UniProtKB-SubCell"/>
</dbReference>
<dbReference type="PANTHER" id="PTHR45719:SF5">
    <property type="entry name" value="BETA-GLUCURONOSYLTRANSFERASE GLCAT14B-LIKE"/>
    <property type="match status" value="1"/>
</dbReference>
<dbReference type="GO" id="GO:0030158">
    <property type="term" value="F:protein xylosyltransferase activity"/>
    <property type="evidence" value="ECO:0007669"/>
    <property type="project" value="UniProtKB-EC"/>
</dbReference>
<dbReference type="AlphaFoldDB" id="A0A0B2RU58"/>
<protein>
    <submittedName>
        <fullName evidence="6">Xylosyltransferase 1</fullName>
        <ecNumber evidence="6">2.4.2.26</ecNumber>
    </submittedName>
</protein>
<dbReference type="EC" id="2.4.2.26" evidence="6"/>
<dbReference type="Pfam" id="PF02485">
    <property type="entry name" value="Branch"/>
    <property type="match status" value="1"/>
</dbReference>
<evidence type="ECO:0000256" key="3">
    <source>
        <dbReference type="ARBA" id="ARBA00022679"/>
    </source>
</evidence>
<evidence type="ECO:0000313" key="6">
    <source>
        <dbReference type="EMBL" id="KHN37961.1"/>
    </source>
</evidence>
<keyword evidence="2 6" id="KW-0328">Glycosyltransferase</keyword>
<sequence length="121" mass="13671">MGDGESLKRTLKALYHPLNHYAVHLDLEASSKERLDLANFVRNEPLFEKFGNVRTVVKANLVTYRGPTMVTNTLQAAAILLNEAQDWDWFINLSASDYPLVTQDGRSAAYAFVYSQTPELH</sequence>
<comment type="subcellular location">
    <subcellularLocation>
        <location evidence="1">Membrane</location>
        <topology evidence="1">Single-pass type II membrane protein</topology>
    </subcellularLocation>
</comment>
<accession>A0A0B2RU58</accession>
<evidence type="ECO:0000256" key="4">
    <source>
        <dbReference type="ARBA" id="ARBA00023136"/>
    </source>
</evidence>